<feature type="compositionally biased region" description="Polar residues" evidence="1">
    <location>
        <begin position="69"/>
        <end position="78"/>
    </location>
</feature>
<dbReference type="Pfam" id="PF06051">
    <property type="entry name" value="DUF928"/>
    <property type="match status" value="1"/>
</dbReference>
<accession>A0A3S1IQS3</accession>
<dbReference type="RefSeq" id="WP_127085341.1">
    <property type="nucleotide sequence ID" value="NZ_RSCL01000022.1"/>
</dbReference>
<feature type="region of interest" description="Disordered" evidence="1">
    <location>
        <begin position="46"/>
        <end position="85"/>
    </location>
</feature>
<dbReference type="OrthoDB" id="574050at2"/>
<comment type="caution">
    <text evidence="2">The sequence shown here is derived from an EMBL/GenBank/DDBJ whole genome shotgun (WGS) entry which is preliminary data.</text>
</comment>
<organism evidence="2 3">
    <name type="scientific">Dulcicalothrix desertica PCC 7102</name>
    <dbReference type="NCBI Taxonomy" id="232991"/>
    <lineage>
        <taxon>Bacteria</taxon>
        <taxon>Bacillati</taxon>
        <taxon>Cyanobacteriota</taxon>
        <taxon>Cyanophyceae</taxon>
        <taxon>Nostocales</taxon>
        <taxon>Calotrichaceae</taxon>
        <taxon>Dulcicalothrix</taxon>
    </lineage>
</organism>
<gene>
    <name evidence="2" type="ORF">DSM106972_072240</name>
</gene>
<sequence>MSKQKTPYRNPKNQYISLFCSLILFFSILTPVSAYYLANAQSPISQNSASKQPKRRNVTEGYRKRTNAKKITSQTTITAKRGSGSCEKRNSQIQLTTLAPKNYLGLITSENPTLAWYIPDSGTYPIRIFVYRNEEKNPFYSTSMGEILSKKGINEYTLPKTLKLSYNEKYTWRVKIYCNLSDISDSYQDESKFTLDELSPELKSTIKSRSNSLDKAKIYASDGIWYDAFMQTLRVQQDKSTRDYQRLLLSTLIEEDANEDANENANKELQQRLQGIINELEKS</sequence>
<protein>
    <recommendedName>
        <fullName evidence="4">DUF928 domain-containing protein</fullName>
    </recommendedName>
</protein>
<dbReference type="InterPro" id="IPR010328">
    <property type="entry name" value="DUF928"/>
</dbReference>
<evidence type="ECO:0000256" key="1">
    <source>
        <dbReference type="SAM" id="MobiDB-lite"/>
    </source>
</evidence>
<evidence type="ECO:0000313" key="3">
    <source>
        <dbReference type="Proteomes" id="UP000271624"/>
    </source>
</evidence>
<dbReference type="EMBL" id="RSCL01000022">
    <property type="protein sequence ID" value="RUT00815.1"/>
    <property type="molecule type" value="Genomic_DNA"/>
</dbReference>
<keyword evidence="3" id="KW-1185">Reference proteome</keyword>
<name>A0A3S1IQS3_9CYAN</name>
<dbReference type="Proteomes" id="UP000271624">
    <property type="component" value="Unassembled WGS sequence"/>
</dbReference>
<evidence type="ECO:0008006" key="4">
    <source>
        <dbReference type="Google" id="ProtNLM"/>
    </source>
</evidence>
<dbReference type="AlphaFoldDB" id="A0A3S1IQS3"/>
<proteinExistence type="predicted"/>
<reference evidence="2" key="2">
    <citation type="journal article" date="2019" name="Genome Biol. Evol.">
        <title>Day and night: Metabolic profiles and evolutionary relationships of six axenic non-marine cyanobacteria.</title>
        <authorList>
            <person name="Will S.E."/>
            <person name="Henke P."/>
            <person name="Boedeker C."/>
            <person name="Huang S."/>
            <person name="Brinkmann H."/>
            <person name="Rohde M."/>
            <person name="Jarek M."/>
            <person name="Friedl T."/>
            <person name="Seufert S."/>
            <person name="Schumacher M."/>
            <person name="Overmann J."/>
            <person name="Neumann-Schaal M."/>
            <person name="Petersen J."/>
        </authorList>
    </citation>
    <scope>NUCLEOTIDE SEQUENCE [LARGE SCALE GENOMIC DNA]</scope>
    <source>
        <strain evidence="2">PCC 7102</strain>
    </source>
</reference>
<reference evidence="2" key="1">
    <citation type="submission" date="2018-12" db="EMBL/GenBank/DDBJ databases">
        <authorList>
            <person name="Will S."/>
            <person name="Neumann-Schaal M."/>
            <person name="Henke P."/>
        </authorList>
    </citation>
    <scope>NUCLEOTIDE SEQUENCE</scope>
    <source>
        <strain evidence="2">PCC 7102</strain>
    </source>
</reference>
<evidence type="ECO:0000313" key="2">
    <source>
        <dbReference type="EMBL" id="RUT00815.1"/>
    </source>
</evidence>